<evidence type="ECO:0000313" key="2">
    <source>
        <dbReference type="EMBL" id="MCP2257650.1"/>
    </source>
</evidence>
<dbReference type="RefSeq" id="WP_253668592.1">
    <property type="nucleotide sequence ID" value="NZ_JAMTCP010000004.1"/>
</dbReference>
<reference evidence="2 3" key="1">
    <citation type="submission" date="2022-06" db="EMBL/GenBank/DDBJ databases">
        <title>Genomic Encyclopedia of Archaeal and Bacterial Type Strains, Phase II (KMG-II): from individual species to whole genera.</title>
        <authorList>
            <person name="Goeker M."/>
        </authorList>
    </citation>
    <scope>NUCLEOTIDE SEQUENCE [LARGE SCALE GENOMIC DNA]</scope>
    <source>
        <strain evidence="2 3">DSM 40477</strain>
    </source>
</reference>
<organism evidence="2 3">
    <name type="scientific">Streptoalloteichus tenebrarius (strain ATCC 17920 / DSM 40477 / JCM 4838 / CBS 697.72 / NBRC 16177 / NCIMB 11028 / NRRL B-12390 / A12253. 1 / ISP 5477)</name>
    <name type="common">Streptomyces tenebrarius</name>
    <dbReference type="NCBI Taxonomy" id="1933"/>
    <lineage>
        <taxon>Bacteria</taxon>
        <taxon>Bacillati</taxon>
        <taxon>Actinomycetota</taxon>
        <taxon>Actinomycetes</taxon>
        <taxon>Pseudonocardiales</taxon>
        <taxon>Pseudonocardiaceae</taxon>
        <taxon>Streptoalloteichus</taxon>
    </lineage>
</organism>
<dbReference type="PANTHER" id="PTHR46696:SF1">
    <property type="entry name" value="CYTOCHROME P450 YJIB-RELATED"/>
    <property type="match status" value="1"/>
</dbReference>
<evidence type="ECO:0000256" key="1">
    <source>
        <dbReference type="ARBA" id="ARBA00010617"/>
    </source>
</evidence>
<evidence type="ECO:0000313" key="3">
    <source>
        <dbReference type="Proteomes" id="UP001205311"/>
    </source>
</evidence>
<dbReference type="InterPro" id="IPR036396">
    <property type="entry name" value="Cyt_P450_sf"/>
</dbReference>
<dbReference type="SUPFAM" id="SSF48264">
    <property type="entry name" value="Cytochrome P450"/>
    <property type="match status" value="1"/>
</dbReference>
<dbReference type="PANTHER" id="PTHR46696">
    <property type="entry name" value="P450, PUTATIVE (EUROFUNG)-RELATED"/>
    <property type="match status" value="1"/>
</dbReference>
<dbReference type="Gene3D" id="1.10.630.10">
    <property type="entry name" value="Cytochrome P450"/>
    <property type="match status" value="2"/>
</dbReference>
<proteinExistence type="inferred from homology"/>
<accession>A0ABT1HQ58</accession>
<comment type="caution">
    <text evidence="2">The sequence shown here is derived from an EMBL/GenBank/DDBJ whole genome shotgun (WGS) entry which is preliminary data.</text>
</comment>
<dbReference type="Proteomes" id="UP001205311">
    <property type="component" value="Unassembled WGS sequence"/>
</dbReference>
<name>A0ABT1HQ58_STRSD</name>
<gene>
    <name evidence="2" type="ORF">LX15_001335</name>
</gene>
<dbReference type="PROSITE" id="PS00086">
    <property type="entry name" value="CYTOCHROME_P450"/>
    <property type="match status" value="1"/>
</dbReference>
<sequence length="282" mass="30271">MSVDRHITTPAQVAALLDDPTFTVPPVPTGGPTLGIRWLRRSVARFSEGEHHQHRRRLAVTLLSTVDPTELRHQAHHQTTTLLDTAAPDPIDLISQISRVIPVRVLATALGAPTAPISAVATAAQAYQPHTGDEEPANHAVAELAQAFNGGEDDTTAAKIALLIQTYDATAGLIGNAARTMLRTDTPNTPTETIVTTTLRRQPPVRRTRRTAKDTGETITLDLATSNLPFGAGRHQCPGRTHALAITTGILDALHGARLAEHHIDHEPSTTPHIPTKILVTR</sequence>
<comment type="similarity">
    <text evidence="1">Belongs to the cytochrome P450 family.</text>
</comment>
<dbReference type="InterPro" id="IPR017972">
    <property type="entry name" value="Cyt_P450_CS"/>
</dbReference>
<dbReference type="EMBL" id="JAMTCP010000004">
    <property type="protein sequence ID" value="MCP2257650.1"/>
    <property type="molecule type" value="Genomic_DNA"/>
</dbReference>
<protein>
    <submittedName>
        <fullName evidence="2">Cytochrome P450</fullName>
    </submittedName>
</protein>
<keyword evidence="3" id="KW-1185">Reference proteome</keyword>